<feature type="region of interest" description="Disordered" evidence="1">
    <location>
        <begin position="1"/>
        <end position="20"/>
    </location>
</feature>
<proteinExistence type="predicted"/>
<feature type="compositionally biased region" description="Low complexity" evidence="1">
    <location>
        <begin position="51"/>
        <end position="67"/>
    </location>
</feature>
<gene>
    <name evidence="2" type="ORF">J2851_001043</name>
</gene>
<reference evidence="2 3" key="1">
    <citation type="submission" date="2021-03" db="EMBL/GenBank/DDBJ databases">
        <title>Genomic Encyclopedia of Type Strains, Phase III (KMG-III): the genomes of soil and plant-associated and newly described type strains.</title>
        <authorList>
            <person name="Whitman W."/>
        </authorList>
    </citation>
    <scope>NUCLEOTIDE SEQUENCE [LARGE SCALE GENOMIC DNA]</scope>
    <source>
        <strain evidence="2 3">IMMIB AFH-6</strain>
    </source>
</reference>
<evidence type="ECO:0000313" key="3">
    <source>
        <dbReference type="Proteomes" id="UP000781958"/>
    </source>
</evidence>
<accession>A0ABS4SFE2</accession>
<sequence length="164" mass="17312">MAKAREKGKIPHGDWSAIRTRHAAGESLASIARDYGCTGPAIRYIINRPTDAPASAGDAQPDAAPAPAATPPAPAPARETAPPSSPPTPAPGIDPELRWRVSSEIASFLTVFDSFLTSDSPARYDELLAATDRLMRVAARTHIELERARAADQRARGAKAGPRA</sequence>
<organism evidence="2 3">
    <name type="scientific">Azospirillum rugosum</name>
    <dbReference type="NCBI Taxonomy" id="416170"/>
    <lineage>
        <taxon>Bacteria</taxon>
        <taxon>Pseudomonadati</taxon>
        <taxon>Pseudomonadota</taxon>
        <taxon>Alphaproteobacteria</taxon>
        <taxon>Rhodospirillales</taxon>
        <taxon>Azospirillaceae</taxon>
        <taxon>Azospirillum</taxon>
    </lineage>
</organism>
<keyword evidence="3" id="KW-1185">Reference proteome</keyword>
<dbReference type="EMBL" id="JAGINP010000003">
    <property type="protein sequence ID" value="MBP2291294.1"/>
    <property type="molecule type" value="Genomic_DNA"/>
</dbReference>
<evidence type="ECO:0000313" key="2">
    <source>
        <dbReference type="EMBL" id="MBP2291294.1"/>
    </source>
</evidence>
<name>A0ABS4SFE2_9PROT</name>
<feature type="region of interest" description="Disordered" evidence="1">
    <location>
        <begin position="49"/>
        <end position="97"/>
    </location>
</feature>
<protein>
    <submittedName>
        <fullName evidence="2">Uncharacterized protein</fullName>
    </submittedName>
</protein>
<comment type="caution">
    <text evidence="2">The sequence shown here is derived from an EMBL/GenBank/DDBJ whole genome shotgun (WGS) entry which is preliminary data.</text>
</comment>
<feature type="compositionally biased region" description="Pro residues" evidence="1">
    <location>
        <begin position="83"/>
        <end position="92"/>
    </location>
</feature>
<dbReference type="Proteomes" id="UP000781958">
    <property type="component" value="Unassembled WGS sequence"/>
</dbReference>
<evidence type="ECO:0000256" key="1">
    <source>
        <dbReference type="SAM" id="MobiDB-lite"/>
    </source>
</evidence>
<feature type="compositionally biased region" description="Basic and acidic residues" evidence="1">
    <location>
        <begin position="1"/>
        <end position="12"/>
    </location>
</feature>
<dbReference type="RefSeq" id="WP_209764711.1">
    <property type="nucleotide sequence ID" value="NZ_JAGINP010000003.1"/>
</dbReference>